<dbReference type="Gene3D" id="3.40.140.10">
    <property type="entry name" value="Cytidine Deaminase, domain 2"/>
    <property type="match status" value="1"/>
</dbReference>
<evidence type="ECO:0000256" key="4">
    <source>
        <dbReference type="ARBA" id="ARBA00022801"/>
    </source>
</evidence>
<evidence type="ECO:0000259" key="8">
    <source>
        <dbReference type="PROSITE" id="PS51747"/>
    </source>
</evidence>
<dbReference type="InterPro" id="IPR016193">
    <property type="entry name" value="Cytidine_deaminase-like"/>
</dbReference>
<dbReference type="PANTHER" id="PTHR11086:SF18">
    <property type="entry name" value="DEOXYCYTIDYLATE DEAMINASE"/>
    <property type="match status" value="1"/>
</dbReference>
<organism evidence="9 10">
    <name type="scientific">Ammoniphilus oxalaticus</name>
    <dbReference type="NCBI Taxonomy" id="66863"/>
    <lineage>
        <taxon>Bacteria</taxon>
        <taxon>Bacillati</taxon>
        <taxon>Bacillota</taxon>
        <taxon>Bacilli</taxon>
        <taxon>Bacillales</taxon>
        <taxon>Paenibacillaceae</taxon>
        <taxon>Aneurinibacillus group</taxon>
        <taxon>Ammoniphilus</taxon>
    </lineage>
</organism>
<keyword evidence="5 7" id="KW-0862">Zinc</keyword>
<dbReference type="AlphaFoldDB" id="A0A419SIW5"/>
<dbReference type="InterPro" id="IPR035105">
    <property type="entry name" value="Deoxycytidylate_deaminase_dom"/>
</dbReference>
<keyword evidence="9" id="KW-0132">Cell division</keyword>
<evidence type="ECO:0000256" key="5">
    <source>
        <dbReference type="ARBA" id="ARBA00022833"/>
    </source>
</evidence>
<keyword evidence="9" id="KW-0131">Cell cycle</keyword>
<dbReference type="Pfam" id="PF00383">
    <property type="entry name" value="dCMP_cyt_deam_1"/>
    <property type="match status" value="1"/>
</dbReference>
<feature type="domain" description="CMP/dCMP-type deaminase" evidence="8">
    <location>
        <begin position="4"/>
        <end position="125"/>
    </location>
</feature>
<dbReference type="InterPro" id="IPR015517">
    <property type="entry name" value="dCMP_deaminase-rel"/>
</dbReference>
<evidence type="ECO:0000313" key="10">
    <source>
        <dbReference type="Proteomes" id="UP000284219"/>
    </source>
</evidence>
<dbReference type="GO" id="GO:0008270">
    <property type="term" value="F:zinc ion binding"/>
    <property type="evidence" value="ECO:0007669"/>
    <property type="project" value="InterPro"/>
</dbReference>
<proteinExistence type="inferred from homology"/>
<evidence type="ECO:0000256" key="2">
    <source>
        <dbReference type="ARBA" id="ARBA00006576"/>
    </source>
</evidence>
<dbReference type="EMBL" id="MCHY01000008">
    <property type="protein sequence ID" value="RKD23974.1"/>
    <property type="molecule type" value="Genomic_DNA"/>
</dbReference>
<comment type="cofactor">
    <cofactor evidence="1 7">
        <name>Zn(2+)</name>
        <dbReference type="ChEBI" id="CHEBI:29105"/>
    </cofactor>
</comment>
<dbReference type="GO" id="GO:0005737">
    <property type="term" value="C:cytoplasm"/>
    <property type="evidence" value="ECO:0007669"/>
    <property type="project" value="TreeGrafter"/>
</dbReference>
<gene>
    <name evidence="9" type="ORF">BEP19_06025</name>
</gene>
<dbReference type="PROSITE" id="PS51747">
    <property type="entry name" value="CYT_DCMP_DEAMINASES_2"/>
    <property type="match status" value="1"/>
</dbReference>
<evidence type="ECO:0000313" key="9">
    <source>
        <dbReference type="EMBL" id="RKD23974.1"/>
    </source>
</evidence>
<dbReference type="PANTHER" id="PTHR11086">
    <property type="entry name" value="DEOXYCYTIDYLATE DEAMINASE-RELATED"/>
    <property type="match status" value="1"/>
</dbReference>
<dbReference type="Proteomes" id="UP000284219">
    <property type="component" value="Unassembled WGS sequence"/>
</dbReference>
<keyword evidence="4" id="KW-0378">Hydrolase</keyword>
<evidence type="ECO:0000256" key="1">
    <source>
        <dbReference type="ARBA" id="ARBA00001947"/>
    </source>
</evidence>
<dbReference type="CDD" id="cd01286">
    <property type="entry name" value="deoxycytidylate_deaminase"/>
    <property type="match status" value="1"/>
</dbReference>
<evidence type="ECO:0000256" key="3">
    <source>
        <dbReference type="ARBA" id="ARBA00022723"/>
    </source>
</evidence>
<comment type="similarity">
    <text evidence="2">Belongs to the cytidine and deoxycytidylate deaminase family.</text>
</comment>
<feature type="binding site" evidence="7">
    <location>
        <position position="96"/>
    </location>
    <ligand>
        <name>Zn(2+)</name>
        <dbReference type="ChEBI" id="CHEBI:29105"/>
        <note>catalytic</note>
    </ligand>
</feature>
<accession>A0A419SIW5</accession>
<dbReference type="InterPro" id="IPR016473">
    <property type="entry name" value="dCMP_deaminase"/>
</dbReference>
<keyword evidence="3 7" id="KW-0479">Metal-binding</keyword>
<protein>
    <submittedName>
        <fullName evidence="9">Cell division protein DedD</fullName>
    </submittedName>
</protein>
<feature type="active site" description="Proton donor" evidence="6">
    <location>
        <position position="72"/>
    </location>
</feature>
<evidence type="ECO:0000256" key="7">
    <source>
        <dbReference type="PIRSR" id="PIRSR006019-2"/>
    </source>
</evidence>
<dbReference type="GO" id="GO:0004132">
    <property type="term" value="F:dCMP deaminase activity"/>
    <property type="evidence" value="ECO:0007669"/>
    <property type="project" value="InterPro"/>
</dbReference>
<name>A0A419SIW5_9BACL</name>
<feature type="binding site" evidence="7">
    <location>
        <position position="70"/>
    </location>
    <ligand>
        <name>Zn(2+)</name>
        <dbReference type="ChEBI" id="CHEBI:29105"/>
        <note>catalytic</note>
    </ligand>
</feature>
<dbReference type="SUPFAM" id="SSF53927">
    <property type="entry name" value="Cytidine deaminase-like"/>
    <property type="match status" value="1"/>
</dbReference>
<reference evidence="9 10" key="1">
    <citation type="submission" date="2016-08" db="EMBL/GenBank/DDBJ databases">
        <title>Novel Firmicute Genomes.</title>
        <authorList>
            <person name="Poppleton D.I."/>
            <person name="Gribaldo S."/>
        </authorList>
    </citation>
    <scope>NUCLEOTIDE SEQUENCE [LARGE SCALE GENOMIC DNA]</scope>
    <source>
        <strain evidence="9 10">RAOx-1</strain>
    </source>
</reference>
<dbReference type="GO" id="GO:0051301">
    <property type="term" value="P:cell division"/>
    <property type="evidence" value="ECO:0007669"/>
    <property type="project" value="UniProtKB-KW"/>
</dbReference>
<comment type="caution">
    <text evidence="9">The sequence shown here is derived from an EMBL/GenBank/DDBJ whole genome shotgun (WGS) entry which is preliminary data.</text>
</comment>
<dbReference type="PIRSF" id="PIRSF006019">
    <property type="entry name" value="dCMP_deaminase"/>
    <property type="match status" value="1"/>
</dbReference>
<feature type="binding site" evidence="7">
    <location>
        <position position="99"/>
    </location>
    <ligand>
        <name>Zn(2+)</name>
        <dbReference type="ChEBI" id="CHEBI:29105"/>
        <note>catalytic</note>
    </ligand>
</feature>
<dbReference type="OrthoDB" id="9788517at2"/>
<dbReference type="RefSeq" id="WP_120189209.1">
    <property type="nucleotide sequence ID" value="NZ_MCHY01000008.1"/>
</dbReference>
<sequence length="137" mass="15449">MRKSWDEYFLDIADVVATRSTCNKLAVGCVIVKERAIVSTGYNGSIQGHEHCTEVGCLLNEQGRCIRTIHAEQNAIIHARRNEIQGATAYVTHEPCETCSKLLNQAGVRRIVFSHPYKNERNRVFLQGVEVVHLARE</sequence>
<dbReference type="PROSITE" id="PS00903">
    <property type="entry name" value="CYT_DCMP_DEAMINASES_1"/>
    <property type="match status" value="1"/>
</dbReference>
<keyword evidence="10" id="KW-1185">Reference proteome</keyword>
<dbReference type="GO" id="GO:0006220">
    <property type="term" value="P:pyrimidine nucleotide metabolic process"/>
    <property type="evidence" value="ECO:0007669"/>
    <property type="project" value="InterPro"/>
</dbReference>
<dbReference type="InterPro" id="IPR002125">
    <property type="entry name" value="CMP_dCMP_dom"/>
</dbReference>
<evidence type="ECO:0000256" key="6">
    <source>
        <dbReference type="PIRSR" id="PIRSR006019-1"/>
    </source>
</evidence>
<dbReference type="InterPro" id="IPR016192">
    <property type="entry name" value="APOBEC/CMP_deaminase_Zn-bd"/>
</dbReference>